<name>A0ACC1SGC6_9HYPO</name>
<organism evidence="1 2">
    <name type="scientific">Fusarium decemcellulare</name>
    <dbReference type="NCBI Taxonomy" id="57161"/>
    <lineage>
        <taxon>Eukaryota</taxon>
        <taxon>Fungi</taxon>
        <taxon>Dikarya</taxon>
        <taxon>Ascomycota</taxon>
        <taxon>Pezizomycotina</taxon>
        <taxon>Sordariomycetes</taxon>
        <taxon>Hypocreomycetidae</taxon>
        <taxon>Hypocreales</taxon>
        <taxon>Nectriaceae</taxon>
        <taxon>Fusarium</taxon>
        <taxon>Fusarium decemcellulare species complex</taxon>
    </lineage>
</organism>
<accession>A0ACC1SGC6</accession>
<comment type="caution">
    <text evidence="1">The sequence shown here is derived from an EMBL/GenBank/DDBJ whole genome shotgun (WGS) entry which is preliminary data.</text>
</comment>
<evidence type="ECO:0000313" key="2">
    <source>
        <dbReference type="Proteomes" id="UP001148629"/>
    </source>
</evidence>
<sequence>MFIEKELSSPTVHDRGESSDPEQRPQKDWSEAEERTVVRKLDLLIMPLLIAGFFVLQLDRGNIGNALTDFFLAEVGITQLQFNIGNQLLSLGIVLLELPSNLILYRVGPQKWISCQIVCWGLVATFQAFIKGRGVGVYYATRLLLGLLEAGFIPAGLYTLTQWYKRNETSRRFTAFFLGNMTASAASGLIAYGILQMRDTAGLSGWQWMFLIEGIITILVGMVFALLMPHSPADPSNILRHSYFTPREIHILTHRVVIDNPTEGPKNKYVRWVDFKAAFSRWFVYPQLIVSFCCIAIISPLGTYQPSIIASYGYDRLEANALSSVGHWVVIVLSLSFGWIADKTQRRGGLILLAATLSFAFCLATRQLATSTNRNLKYGILVCTTLWGSAAHPLNGSWLAVNIRNPAERSITMALLIMTANAAGLAGAQIFQAHDAPLYRTGFTVILTLASIALVFAIGSNAQYLWLNRKLARKEEAEEGVGEAAVFVMDKDSKIVIIGGGVFGLSTAYQLASEGYRNILVLDRHAPPVPDGSSTDISRVVRFDYADDDYMDIAYEAYEKWRSLSKYEGIFYPCKYVLAGTKDPKTQDSGWMDKTTAQLTKRGLPWTQLEDASAARRKFPVLSGELATPHFFGYTNAQAGWADATKAMIQLRDDCIELGVSMLCGKVGTVIGLDTSSDGTIKGVKTAAGNVVQGDKFILTAGSWVAGLVPMYNSVLSTAQVLGYTRLTDAEMEKYRDLPIYANFSTGWFNFPPHKDTNMLKIAIHGWGYTREPTKDESGVIKSLTSSTPPLGPRRERANFVPADGEQRLRQGLREMVPELADRPFERLALCWYTDTPTGDFIMDYHPDFKNLFIGGAGSGHAFKFLPVLGEYMSRAIHRQLPSGLASKWRFRTEYKDRSDVFLGDGSRGGPQRRELSSTEKAKLDGASRAKLYKSNTKNRFRQLERQISDLYGLLASSSNRQIDGPQDPLNSFDGTETESPERSSTGHPDTQTELESPNHPVEFTLSRPEPSHEVLQQLVDVYRTRFHLQPLPLFHLEGLEDQLTAGPRFLLWSFLALILTISSHDFYLDKEPAAREFYARSSEDSVMKLASEGVTKTEVIQALCLIALKHIKTEQPARAWMAVGTASQLYALRSLFHGANPPASEDQSNSRVYWSVFLLERLFVPLAPAFSRTGQPCHPESAPVPPPVTSSRDAIEAHRSATPGEGSTNDIGINGYRLQLASIWGKIRFYLHRLRQGEVEKPWLSESTHTKLSIELMEYESRLSRRHLLDSVEFTKRTAEEISRQLEYWHPWLATEILWHGAHAVLNHPFLHLVVLRSPEGIPQSFGFLQQKVDLALYHACWVFRLIQTSQDLLETADPLIGDVVAAVATVPWLFQFSKDTKVCQRAREDLERCEAFLNTMALTWPHISRKLIVLRKLRTLAEENRRETASHDATISFKPTWFWDLMDPKIHQSPHSGSPELDLVSGSSNDPDAKMCLKKHFVLPLPEDQDLSGEQQAQQSTNSTEPFFMSPENFEQFHIDELSRDFLQDGFWGQDY</sequence>
<dbReference type="EMBL" id="JANRMS010000471">
    <property type="protein sequence ID" value="KAJ3539233.1"/>
    <property type="molecule type" value="Genomic_DNA"/>
</dbReference>
<evidence type="ECO:0000313" key="1">
    <source>
        <dbReference type="EMBL" id="KAJ3539233.1"/>
    </source>
</evidence>
<protein>
    <submittedName>
        <fullName evidence="1">Uncharacterized protein</fullName>
    </submittedName>
</protein>
<keyword evidence="2" id="KW-1185">Reference proteome</keyword>
<proteinExistence type="predicted"/>
<gene>
    <name evidence="1" type="ORF">NM208_g5573</name>
</gene>
<dbReference type="Proteomes" id="UP001148629">
    <property type="component" value="Unassembled WGS sequence"/>
</dbReference>
<reference evidence="1" key="1">
    <citation type="submission" date="2022-08" db="EMBL/GenBank/DDBJ databases">
        <title>Genome Sequence of Fusarium decemcellulare.</title>
        <authorList>
            <person name="Buettner E."/>
        </authorList>
    </citation>
    <scope>NUCLEOTIDE SEQUENCE</scope>
    <source>
        <strain evidence="1">Babe19</strain>
    </source>
</reference>